<comment type="caution">
    <text evidence="3">The sequence shown here is derived from an EMBL/GenBank/DDBJ whole genome shotgun (WGS) entry which is preliminary data.</text>
</comment>
<reference evidence="3" key="2">
    <citation type="submission" date="2019-08" db="EMBL/GenBank/DDBJ databases">
        <title>Investigation of anaerobic lignin degradation for improved lignocellulosic biofuels.</title>
        <authorList>
            <person name="Deangelis K.PhD."/>
        </authorList>
    </citation>
    <scope>NUCLEOTIDE SEQUENCE [LARGE SCALE GENOMIC DNA]</scope>
    <source>
        <strain evidence="3">128R</strain>
    </source>
</reference>
<dbReference type="InterPro" id="IPR056098">
    <property type="entry name" value="Acb2/Tad1_hairpin"/>
</dbReference>
<reference evidence="3" key="1">
    <citation type="submission" date="2019-06" db="EMBL/GenBank/DDBJ databases">
        <authorList>
            <person name="Deangelis K."/>
            <person name="Huntemann M."/>
            <person name="Clum A."/>
            <person name="Pillay M."/>
            <person name="Palaniappan K."/>
            <person name="Varghese N."/>
            <person name="Mikhailova N."/>
            <person name="Stamatis D."/>
            <person name="Reddy T."/>
            <person name="Daum C."/>
            <person name="Shapiro N."/>
            <person name="Ivanova N."/>
            <person name="Kyrpides N."/>
            <person name="Woyke T."/>
        </authorList>
    </citation>
    <scope>NUCLEOTIDE SEQUENCE [LARGE SCALE GENOMIC DNA]</scope>
    <source>
        <strain evidence="3">128R</strain>
    </source>
</reference>
<accession>A0A542BJE6</accession>
<dbReference type="Pfam" id="PF24729">
    <property type="entry name" value="Acb2_Tad1_hairpin"/>
    <property type="match status" value="1"/>
</dbReference>
<dbReference type="GO" id="GO:0000166">
    <property type="term" value="F:nucleotide binding"/>
    <property type="evidence" value="ECO:0007669"/>
    <property type="project" value="UniProtKB-KW"/>
</dbReference>
<gene>
    <name evidence="3" type="ORF">FHU10_1256</name>
</gene>
<dbReference type="OrthoDB" id="6486731at2"/>
<keyword evidence="1" id="KW-0547">Nucleotide-binding</keyword>
<name>A0A542BJE6_SERFO</name>
<organism evidence="3">
    <name type="scientific">Serratia fonticola</name>
    <dbReference type="NCBI Taxonomy" id="47917"/>
    <lineage>
        <taxon>Bacteria</taxon>
        <taxon>Pseudomonadati</taxon>
        <taxon>Pseudomonadota</taxon>
        <taxon>Gammaproteobacteria</taxon>
        <taxon>Enterobacterales</taxon>
        <taxon>Yersiniaceae</taxon>
        <taxon>Serratia</taxon>
    </lineage>
</organism>
<proteinExistence type="predicted"/>
<evidence type="ECO:0000259" key="2">
    <source>
        <dbReference type="Pfam" id="PF24729"/>
    </source>
</evidence>
<protein>
    <recommendedName>
        <fullName evidence="2">Acb2/Tad1 hairpin domain-containing protein</fullName>
    </recommendedName>
</protein>
<dbReference type="EMBL" id="VISQ01000001">
    <property type="protein sequence ID" value="TVZ68800.1"/>
    <property type="molecule type" value="Genomic_DNA"/>
</dbReference>
<dbReference type="AlphaFoldDB" id="A0A542BJE6"/>
<evidence type="ECO:0000256" key="1">
    <source>
        <dbReference type="ARBA" id="ARBA00022741"/>
    </source>
</evidence>
<evidence type="ECO:0000313" key="3">
    <source>
        <dbReference type="EMBL" id="TVZ68800.1"/>
    </source>
</evidence>
<sequence>MPVIKAQSSHHQLTEAELAAMEELTDLGSLVGDYLDGLAENPDIDLRWLAIARTNLQQGFMAAKRAVAKPSAF</sequence>
<feature type="domain" description="Acb2/Tad1 hairpin" evidence="2">
    <location>
        <begin position="10"/>
        <end position="68"/>
    </location>
</feature>